<proteinExistence type="inferred from homology"/>
<keyword evidence="6" id="KW-0472">Membrane</keyword>
<reference evidence="8" key="1">
    <citation type="journal article" date="2012" name="Science">
        <title>Fermentation, hydrogen, and sulfur metabolism in multiple uncultivated bacterial phyla.</title>
        <authorList>
            <person name="Wrighton K.C."/>
            <person name="Thomas B.C."/>
            <person name="Sharon I."/>
            <person name="Miller C.S."/>
            <person name="Castelle C.J."/>
            <person name="VerBerkmoes N.C."/>
            <person name="Wilkins M.J."/>
            <person name="Hettich R.L."/>
            <person name="Lipton M.S."/>
            <person name="Williams K.H."/>
            <person name="Long P.E."/>
            <person name="Banfield J.F."/>
        </authorList>
    </citation>
    <scope>NUCLEOTIDE SEQUENCE [LARGE SCALE GENOMIC DNA]</scope>
</reference>
<dbReference type="GO" id="GO:0007165">
    <property type="term" value="P:signal transduction"/>
    <property type="evidence" value="ECO:0007669"/>
    <property type="project" value="TreeGrafter"/>
</dbReference>
<evidence type="ECO:0000256" key="2">
    <source>
        <dbReference type="ARBA" id="ARBA00022670"/>
    </source>
</evidence>
<dbReference type="AlphaFoldDB" id="K2A2D0"/>
<keyword evidence="2 5" id="KW-0645">Protease</keyword>
<keyword evidence="6" id="KW-1133">Transmembrane helix</keyword>
<dbReference type="InterPro" id="IPR029045">
    <property type="entry name" value="ClpP/crotonase-like_dom_sf"/>
</dbReference>
<dbReference type="Pfam" id="PF03572">
    <property type="entry name" value="Peptidase_S41"/>
    <property type="match status" value="1"/>
</dbReference>
<dbReference type="PANTHER" id="PTHR32060">
    <property type="entry name" value="TAIL-SPECIFIC PROTEASE"/>
    <property type="match status" value="1"/>
</dbReference>
<dbReference type="SMART" id="SM00228">
    <property type="entry name" value="PDZ"/>
    <property type="match status" value="1"/>
</dbReference>
<evidence type="ECO:0000256" key="5">
    <source>
        <dbReference type="RuleBase" id="RU004404"/>
    </source>
</evidence>
<keyword evidence="6" id="KW-0812">Transmembrane</keyword>
<name>K2A2D0_9BACT</name>
<dbReference type="SMART" id="SM00245">
    <property type="entry name" value="TSPc"/>
    <property type="match status" value="1"/>
</dbReference>
<dbReference type="SUPFAM" id="SSF52096">
    <property type="entry name" value="ClpP/crotonase"/>
    <property type="match status" value="1"/>
</dbReference>
<dbReference type="GO" id="GO:0008236">
    <property type="term" value="F:serine-type peptidase activity"/>
    <property type="evidence" value="ECO:0007669"/>
    <property type="project" value="UniProtKB-KW"/>
</dbReference>
<dbReference type="EMBL" id="AMFJ01028961">
    <property type="protein sequence ID" value="EKD44124.1"/>
    <property type="molecule type" value="Genomic_DNA"/>
</dbReference>
<evidence type="ECO:0000256" key="4">
    <source>
        <dbReference type="ARBA" id="ARBA00022825"/>
    </source>
</evidence>
<dbReference type="PROSITE" id="PS50106">
    <property type="entry name" value="PDZ"/>
    <property type="match status" value="1"/>
</dbReference>
<dbReference type="CDD" id="cd06782">
    <property type="entry name" value="cpPDZ_CPP-like"/>
    <property type="match status" value="1"/>
</dbReference>
<dbReference type="SUPFAM" id="SSF50156">
    <property type="entry name" value="PDZ domain-like"/>
    <property type="match status" value="1"/>
</dbReference>
<evidence type="ECO:0000256" key="6">
    <source>
        <dbReference type="SAM" id="Phobius"/>
    </source>
</evidence>
<keyword evidence="3 5" id="KW-0378">Hydrolase</keyword>
<dbReference type="InterPro" id="IPR005151">
    <property type="entry name" value="Tail-specific_protease"/>
</dbReference>
<dbReference type="InterPro" id="IPR041489">
    <property type="entry name" value="PDZ_6"/>
</dbReference>
<dbReference type="InterPro" id="IPR004447">
    <property type="entry name" value="Peptidase_S41A"/>
</dbReference>
<dbReference type="InterPro" id="IPR001478">
    <property type="entry name" value="PDZ"/>
</dbReference>
<gene>
    <name evidence="8" type="ORF">ACD_71C00230G0001</name>
</gene>
<dbReference type="PANTHER" id="PTHR32060:SF30">
    <property type="entry name" value="CARBOXY-TERMINAL PROCESSING PROTEASE CTPA"/>
    <property type="match status" value="1"/>
</dbReference>
<dbReference type="Gene3D" id="2.30.42.10">
    <property type="match status" value="1"/>
</dbReference>
<evidence type="ECO:0000259" key="7">
    <source>
        <dbReference type="PROSITE" id="PS50106"/>
    </source>
</evidence>
<dbReference type="GO" id="GO:0030288">
    <property type="term" value="C:outer membrane-bounded periplasmic space"/>
    <property type="evidence" value="ECO:0007669"/>
    <property type="project" value="TreeGrafter"/>
</dbReference>
<comment type="caution">
    <text evidence="8">The sequence shown here is derived from an EMBL/GenBank/DDBJ whole genome shotgun (WGS) entry which is preliminary data.</text>
</comment>
<dbReference type="Pfam" id="PF17820">
    <property type="entry name" value="PDZ_6"/>
    <property type="match status" value="1"/>
</dbReference>
<evidence type="ECO:0000313" key="8">
    <source>
        <dbReference type="EMBL" id="EKD44124.1"/>
    </source>
</evidence>
<evidence type="ECO:0000256" key="1">
    <source>
        <dbReference type="ARBA" id="ARBA00009179"/>
    </source>
</evidence>
<sequence length="450" mass="51036">MTIFWKNIFLILICILSFLFWIVVNSFFPIKAFEERVQSFIAWKFSEENISVPQKNNSLEKETNLNLDMFYEAYKFSSENYYGFDTLSEKDLISGMIKGFIDAFGDKHSEYFNLDETKKFNEVLSGDFEGIGAVIEKNDFWVIIERLIAGSPAKEAGLLSGDIIIKANNEELKDLSLIEAVSKIRGKANTTVSLEIIRAGQKEIMTKIITRRKIDIPSVDGKIIEGTNIGYIALSIFGEKTADDFSKTLIDLENQNATGLIIDLRDNGGGYLETAVSILSNFVEKDKILVTTKEKNPFLNKSYFSYGNTRKPLPIVILINENSASASEITAGALKEYNLAILVWQKSYGKGSVQQPFNLSDGSEMKITVAKWYTPKDNGIDKIGINPDIEVKFLNEDYEKKYDRQFEEAKKLLLRFVIIGDKQKTIDEYVKNKEAWEKKISEISTGVLQK</sequence>
<dbReference type="GO" id="GO:0004175">
    <property type="term" value="F:endopeptidase activity"/>
    <property type="evidence" value="ECO:0007669"/>
    <property type="project" value="TreeGrafter"/>
</dbReference>
<accession>K2A2D0</accession>
<feature type="transmembrane region" description="Helical" evidence="6">
    <location>
        <begin position="7"/>
        <end position="28"/>
    </location>
</feature>
<protein>
    <recommendedName>
        <fullName evidence="7">PDZ domain-containing protein</fullName>
    </recommendedName>
</protein>
<dbReference type="Gene3D" id="3.90.226.10">
    <property type="entry name" value="2-enoyl-CoA Hydratase, Chain A, domain 1"/>
    <property type="match status" value="1"/>
</dbReference>
<dbReference type="NCBIfam" id="TIGR00225">
    <property type="entry name" value="prc"/>
    <property type="match status" value="1"/>
</dbReference>
<organism evidence="8">
    <name type="scientific">uncultured bacterium</name>
    <name type="common">gcode 4</name>
    <dbReference type="NCBI Taxonomy" id="1234023"/>
    <lineage>
        <taxon>Bacteria</taxon>
        <taxon>environmental samples</taxon>
    </lineage>
</organism>
<dbReference type="GO" id="GO:0006508">
    <property type="term" value="P:proteolysis"/>
    <property type="evidence" value="ECO:0007669"/>
    <property type="project" value="UniProtKB-KW"/>
</dbReference>
<keyword evidence="4 5" id="KW-0720">Serine protease</keyword>
<dbReference type="InterPro" id="IPR036034">
    <property type="entry name" value="PDZ_sf"/>
</dbReference>
<comment type="similarity">
    <text evidence="1 5">Belongs to the peptidase S41A family.</text>
</comment>
<feature type="domain" description="PDZ" evidence="7">
    <location>
        <begin position="117"/>
        <end position="185"/>
    </location>
</feature>
<dbReference type="CDD" id="cd07560">
    <property type="entry name" value="Peptidase_S41_CPP"/>
    <property type="match status" value="1"/>
</dbReference>
<evidence type="ECO:0000256" key="3">
    <source>
        <dbReference type="ARBA" id="ARBA00022801"/>
    </source>
</evidence>